<dbReference type="KEGG" id="tvl:FAZ95_15175"/>
<gene>
    <name evidence="3" type="ORF">FAZ95_15175</name>
</gene>
<dbReference type="Gene3D" id="3.30.200.20">
    <property type="entry name" value="Phosphorylase Kinase, domain 1"/>
    <property type="match status" value="1"/>
</dbReference>
<proteinExistence type="predicted"/>
<dbReference type="AlphaFoldDB" id="A0A4P8IQE7"/>
<dbReference type="OrthoDB" id="3806873at2"/>
<dbReference type="GO" id="GO:0016740">
    <property type="term" value="F:transferase activity"/>
    <property type="evidence" value="ECO:0007669"/>
    <property type="project" value="UniProtKB-KW"/>
</dbReference>
<evidence type="ECO:0000313" key="3">
    <source>
        <dbReference type="EMBL" id="QCP50391.1"/>
    </source>
</evidence>
<evidence type="ECO:0000313" key="4">
    <source>
        <dbReference type="Proteomes" id="UP000298656"/>
    </source>
</evidence>
<feature type="region of interest" description="Disordered" evidence="1">
    <location>
        <begin position="1"/>
        <end position="24"/>
    </location>
</feature>
<evidence type="ECO:0000256" key="1">
    <source>
        <dbReference type="SAM" id="MobiDB-lite"/>
    </source>
</evidence>
<dbReference type="InterPro" id="IPR041726">
    <property type="entry name" value="ACAD10_11_N"/>
</dbReference>
<dbReference type="Pfam" id="PF01636">
    <property type="entry name" value="APH"/>
    <property type="match status" value="1"/>
</dbReference>
<reference evidence="3 4" key="1">
    <citation type="submission" date="2019-05" db="EMBL/GenBank/DDBJ databases">
        <title>Burkholderia sp. DHOD12, isolated from subtropical forest soil.</title>
        <authorList>
            <person name="Gao Z.-H."/>
            <person name="Qiu L.-H."/>
        </authorList>
    </citation>
    <scope>NUCLEOTIDE SEQUENCE [LARGE SCALE GENOMIC DNA]</scope>
    <source>
        <strain evidence="3 4">DHOD12</strain>
    </source>
</reference>
<dbReference type="CDD" id="cd05154">
    <property type="entry name" value="ACAD10_11_N-like"/>
    <property type="match status" value="1"/>
</dbReference>
<dbReference type="InterPro" id="IPR002575">
    <property type="entry name" value="Aminoglycoside_PTrfase"/>
</dbReference>
<dbReference type="PANTHER" id="PTHR21310:SF40">
    <property type="entry name" value="AMINOGLYCOSIDE PHOSPHOTRANSFERASE DOMAIN-CONTAINING PROTEIN-RELATED"/>
    <property type="match status" value="1"/>
</dbReference>
<accession>A0A4P8IQE7</accession>
<feature type="region of interest" description="Disordered" evidence="1">
    <location>
        <begin position="63"/>
        <end position="84"/>
    </location>
</feature>
<keyword evidence="3" id="KW-0808">Transferase</keyword>
<protein>
    <submittedName>
        <fullName evidence="3">Phosphotransferase family protein</fullName>
    </submittedName>
</protein>
<dbReference type="InterPro" id="IPR051678">
    <property type="entry name" value="AGP_Transferase"/>
</dbReference>
<evidence type="ECO:0000259" key="2">
    <source>
        <dbReference type="Pfam" id="PF01636"/>
    </source>
</evidence>
<dbReference type="EMBL" id="CP040077">
    <property type="protein sequence ID" value="QCP50391.1"/>
    <property type="molecule type" value="Genomic_DNA"/>
</dbReference>
<name>A0A4P8IQE7_9BURK</name>
<dbReference type="PANTHER" id="PTHR21310">
    <property type="entry name" value="AMINOGLYCOSIDE PHOSPHOTRANSFERASE-RELATED-RELATED"/>
    <property type="match status" value="1"/>
</dbReference>
<organism evidence="3 4">
    <name type="scientific">Trinickia violacea</name>
    <dbReference type="NCBI Taxonomy" id="2571746"/>
    <lineage>
        <taxon>Bacteria</taxon>
        <taxon>Pseudomonadati</taxon>
        <taxon>Pseudomonadota</taxon>
        <taxon>Betaproteobacteria</taxon>
        <taxon>Burkholderiales</taxon>
        <taxon>Burkholderiaceae</taxon>
        <taxon>Trinickia</taxon>
    </lineage>
</organism>
<sequence length="435" mass="48549">MSRPANLIRRYGGPSSRPKASGKRGFRLGQFLRSRAAILSRRDGVSKNEIAPRYEAAYPRPLKQNIRQGQEARRTVNQSSSSAAREYPRIDPHFGFSYLAALDDWMEMKGLGSGRISDVTPLTGGTQNILLRFRRGEREFIFRRPPLHPRPESNKTMLRESRALAALATTAVPHPALIERCTDESVLGVVFYLMEPVQGYNATVALPPRARESPTLRHAMGLSLIDGLAAISRVDHEAVGLADFGRLDGFLERQSARWAAELETYHRFPEWTGRADLGDVPVIGAWLDRHRPARCVPGIIHGDYHIGNVLYRDDGSLSAIVDWEMATIGDPLMDLGRLLATWPDDDGPEALYMRVEKTAGFPTRQEMTKHYATATGRDLADLKWFEVLGNYKLGILFEGTYARAQAGKADPATGARLHTAAVALLDRARRRIERD</sequence>
<keyword evidence="4" id="KW-1185">Reference proteome</keyword>
<dbReference type="Proteomes" id="UP000298656">
    <property type="component" value="Chromosome 1"/>
</dbReference>
<dbReference type="Gene3D" id="3.90.1200.10">
    <property type="match status" value="1"/>
</dbReference>
<dbReference type="InterPro" id="IPR011009">
    <property type="entry name" value="Kinase-like_dom_sf"/>
</dbReference>
<feature type="domain" description="Aminoglycoside phosphotransferase" evidence="2">
    <location>
        <begin position="119"/>
        <end position="358"/>
    </location>
</feature>
<dbReference type="SUPFAM" id="SSF56112">
    <property type="entry name" value="Protein kinase-like (PK-like)"/>
    <property type="match status" value="1"/>
</dbReference>